<evidence type="ECO:0000256" key="1">
    <source>
        <dbReference type="ARBA" id="ARBA00023015"/>
    </source>
</evidence>
<dbReference type="InterPro" id="IPR047640">
    <property type="entry name" value="RpiR-like"/>
</dbReference>
<dbReference type="EMBL" id="CP069798">
    <property type="protein sequence ID" value="QRQ82941.1"/>
    <property type="molecule type" value="Genomic_DNA"/>
</dbReference>
<evidence type="ECO:0000256" key="4">
    <source>
        <dbReference type="ARBA" id="ARBA00023163"/>
    </source>
</evidence>
<keyword evidence="4" id="KW-0804">Transcription</keyword>
<dbReference type="InterPro" id="IPR046348">
    <property type="entry name" value="SIS_dom_sf"/>
</dbReference>
<name>A0A892ZIB7_9NEIS</name>
<organism evidence="6 7">
    <name type="scientific">Paralysiella testudinis</name>
    <dbReference type="NCBI Taxonomy" id="2809020"/>
    <lineage>
        <taxon>Bacteria</taxon>
        <taxon>Pseudomonadati</taxon>
        <taxon>Pseudomonadota</taxon>
        <taxon>Betaproteobacteria</taxon>
        <taxon>Neisseriales</taxon>
        <taxon>Neisseriaceae</taxon>
        <taxon>Paralysiella</taxon>
    </lineage>
</organism>
<dbReference type="PROSITE" id="PS51071">
    <property type="entry name" value="HTH_RPIR"/>
    <property type="match status" value="1"/>
</dbReference>
<dbReference type="InterPro" id="IPR035472">
    <property type="entry name" value="RpiR-like_SIS"/>
</dbReference>
<dbReference type="PANTHER" id="PTHR30514:SF18">
    <property type="entry name" value="RPIR-FAMILY TRANSCRIPTIONAL REGULATOR"/>
    <property type="match status" value="1"/>
</dbReference>
<dbReference type="Gene3D" id="1.10.10.10">
    <property type="entry name" value="Winged helix-like DNA-binding domain superfamily/Winged helix DNA-binding domain"/>
    <property type="match status" value="1"/>
</dbReference>
<dbReference type="PANTHER" id="PTHR30514">
    <property type="entry name" value="GLUCOKINASE"/>
    <property type="match status" value="1"/>
</dbReference>
<keyword evidence="7" id="KW-1185">Reference proteome</keyword>
<dbReference type="InterPro" id="IPR036388">
    <property type="entry name" value="WH-like_DNA-bd_sf"/>
</dbReference>
<dbReference type="Proteomes" id="UP000653156">
    <property type="component" value="Chromosome"/>
</dbReference>
<protein>
    <submittedName>
        <fullName evidence="6">MurR/RpiR family transcriptional regulator</fullName>
    </submittedName>
</protein>
<dbReference type="Gene3D" id="3.40.50.10490">
    <property type="entry name" value="Glucose-6-phosphate isomerase like protein, domain 1"/>
    <property type="match status" value="1"/>
</dbReference>
<dbReference type="KEGG" id="ptes:JQU52_06095"/>
<dbReference type="RefSeq" id="WP_230340239.1">
    <property type="nucleotide sequence ID" value="NZ_CP069798.1"/>
</dbReference>
<gene>
    <name evidence="6" type="ORF">JQU52_06095</name>
</gene>
<proteinExistence type="predicted"/>
<keyword evidence="2" id="KW-0238">DNA-binding</keyword>
<dbReference type="GO" id="GO:0003677">
    <property type="term" value="F:DNA binding"/>
    <property type="evidence" value="ECO:0007669"/>
    <property type="project" value="UniProtKB-KW"/>
</dbReference>
<dbReference type="GO" id="GO:0097367">
    <property type="term" value="F:carbohydrate derivative binding"/>
    <property type="evidence" value="ECO:0007669"/>
    <property type="project" value="InterPro"/>
</dbReference>
<feature type="domain" description="HTH rpiR-type" evidence="5">
    <location>
        <begin position="4"/>
        <end position="80"/>
    </location>
</feature>
<dbReference type="AlphaFoldDB" id="A0A892ZIB7"/>
<reference evidence="6" key="1">
    <citation type="submission" date="2021-02" db="EMBL/GenBank/DDBJ databases">
        <title>Neisseriaceae sp. 26B isolated from the cloaca of a Common Toad-headed Turtle (Mesoclemmys nasuta).</title>
        <authorList>
            <person name="Spergser J."/>
            <person name="Busse H.-J."/>
        </authorList>
    </citation>
    <scope>NUCLEOTIDE SEQUENCE</scope>
    <source>
        <strain evidence="6">26B</strain>
    </source>
</reference>
<dbReference type="Pfam" id="PF01418">
    <property type="entry name" value="HTH_6"/>
    <property type="match status" value="1"/>
</dbReference>
<dbReference type="CDD" id="cd05013">
    <property type="entry name" value="SIS_RpiR"/>
    <property type="match status" value="1"/>
</dbReference>
<dbReference type="SUPFAM" id="SSF53697">
    <property type="entry name" value="SIS domain"/>
    <property type="match status" value="1"/>
</dbReference>
<keyword evidence="1" id="KW-0805">Transcription regulation</keyword>
<accession>A0A892ZIB7</accession>
<dbReference type="GO" id="GO:0006096">
    <property type="term" value="P:glycolytic process"/>
    <property type="evidence" value="ECO:0007669"/>
    <property type="project" value="UniProtKB-KW"/>
</dbReference>
<dbReference type="GO" id="GO:0003700">
    <property type="term" value="F:DNA-binding transcription factor activity"/>
    <property type="evidence" value="ECO:0007669"/>
    <property type="project" value="InterPro"/>
</dbReference>
<dbReference type="InterPro" id="IPR001347">
    <property type="entry name" value="SIS_dom"/>
</dbReference>
<evidence type="ECO:0000259" key="5">
    <source>
        <dbReference type="PROSITE" id="PS51071"/>
    </source>
</evidence>
<sequence length="283" mass="32046">MIDNSIAVQLRADYSAFSPTERKVARVLLQQYPLAGLETVAQLAQKAAVSGPTVLRLVAKLGFDGYSAFQEALRTELDAQLQSPLLRREPNLGLHGHEFLHSFADNIQKLLAQTARQLLPEDFDAAVDWLAQPRHRIWLIGGYITGPLAEYFCHHLQAIRPQVSLLRPMPNTWVDALVDMGKNDVLVVFDIRRYWPELQPLVNLAAERKCRRILITDQWTSPLSAQAEITLTAYTEGKTGWDTNVAIMLLIDALIAALNNRDWEATRARLEQIERLRHNFHLG</sequence>
<dbReference type="InterPro" id="IPR000281">
    <property type="entry name" value="HTH_RpiR"/>
</dbReference>
<keyword evidence="3" id="KW-0324">Glycolysis</keyword>
<evidence type="ECO:0000256" key="3">
    <source>
        <dbReference type="ARBA" id="ARBA00023152"/>
    </source>
</evidence>
<dbReference type="InterPro" id="IPR009057">
    <property type="entry name" value="Homeodomain-like_sf"/>
</dbReference>
<evidence type="ECO:0000313" key="7">
    <source>
        <dbReference type="Proteomes" id="UP000653156"/>
    </source>
</evidence>
<dbReference type="SUPFAM" id="SSF46689">
    <property type="entry name" value="Homeodomain-like"/>
    <property type="match status" value="1"/>
</dbReference>
<dbReference type="Pfam" id="PF01380">
    <property type="entry name" value="SIS"/>
    <property type="match status" value="1"/>
</dbReference>
<evidence type="ECO:0000256" key="2">
    <source>
        <dbReference type="ARBA" id="ARBA00023125"/>
    </source>
</evidence>
<evidence type="ECO:0000313" key="6">
    <source>
        <dbReference type="EMBL" id="QRQ82941.1"/>
    </source>
</evidence>